<organism evidence="7 8">
    <name type="scientific">Parasponia andersonii</name>
    <name type="common">Sponia andersonii</name>
    <dbReference type="NCBI Taxonomy" id="3476"/>
    <lineage>
        <taxon>Eukaryota</taxon>
        <taxon>Viridiplantae</taxon>
        <taxon>Streptophyta</taxon>
        <taxon>Embryophyta</taxon>
        <taxon>Tracheophyta</taxon>
        <taxon>Spermatophyta</taxon>
        <taxon>Magnoliopsida</taxon>
        <taxon>eudicotyledons</taxon>
        <taxon>Gunneridae</taxon>
        <taxon>Pentapetalae</taxon>
        <taxon>rosids</taxon>
        <taxon>fabids</taxon>
        <taxon>Rosales</taxon>
        <taxon>Cannabaceae</taxon>
        <taxon>Parasponia</taxon>
    </lineage>
</organism>
<evidence type="ECO:0000256" key="3">
    <source>
        <dbReference type="ARBA" id="ARBA00022741"/>
    </source>
</evidence>
<keyword evidence="2" id="KW-0808">Transferase</keyword>
<name>A0A2P5BW18_PARAD</name>
<proteinExistence type="predicted"/>
<gene>
    <name evidence="7" type="ORF">PanWU01x14_205330</name>
</gene>
<evidence type="ECO:0000313" key="7">
    <source>
        <dbReference type="EMBL" id="PON52997.1"/>
    </source>
</evidence>
<keyword evidence="4 7" id="KW-0418">Kinase</keyword>
<dbReference type="AlphaFoldDB" id="A0A2P5BW18"/>
<dbReference type="Proteomes" id="UP000237105">
    <property type="component" value="Unassembled WGS sequence"/>
</dbReference>
<keyword evidence="1" id="KW-0723">Serine/threonine-protein kinase</keyword>
<dbReference type="GO" id="GO:0005886">
    <property type="term" value="C:plasma membrane"/>
    <property type="evidence" value="ECO:0007669"/>
    <property type="project" value="TreeGrafter"/>
</dbReference>
<feature type="non-terminal residue" evidence="7">
    <location>
        <position position="1"/>
    </location>
</feature>
<evidence type="ECO:0000313" key="8">
    <source>
        <dbReference type="Proteomes" id="UP000237105"/>
    </source>
</evidence>
<keyword evidence="3" id="KW-0547">Nucleotide-binding</keyword>
<dbReference type="STRING" id="3476.A0A2P5BW18"/>
<keyword evidence="5" id="KW-0067">ATP-binding</keyword>
<evidence type="ECO:0000256" key="5">
    <source>
        <dbReference type="ARBA" id="ARBA00022840"/>
    </source>
</evidence>
<evidence type="ECO:0000259" key="6">
    <source>
        <dbReference type="PROSITE" id="PS50011"/>
    </source>
</evidence>
<evidence type="ECO:0000256" key="4">
    <source>
        <dbReference type="ARBA" id="ARBA00022777"/>
    </source>
</evidence>
<evidence type="ECO:0000256" key="1">
    <source>
        <dbReference type="ARBA" id="ARBA00022527"/>
    </source>
</evidence>
<keyword evidence="8" id="KW-1185">Reference proteome</keyword>
<feature type="domain" description="Protein kinase" evidence="6">
    <location>
        <begin position="1"/>
        <end position="54"/>
    </location>
</feature>
<dbReference type="GO" id="GO:0005524">
    <property type="term" value="F:ATP binding"/>
    <property type="evidence" value="ECO:0007669"/>
    <property type="project" value="UniProtKB-KW"/>
</dbReference>
<sequence length="54" mass="6066">TALGILYLPSDLRLRITNRDPKVCNLLDAERNPKILDFGLARICRGERVKGITS</sequence>
<dbReference type="PANTHER" id="PTHR27002:SF181">
    <property type="entry name" value="RECEPTOR-LIKE SERINE_THREONINE-PROTEIN KINASE"/>
    <property type="match status" value="1"/>
</dbReference>
<evidence type="ECO:0000256" key="2">
    <source>
        <dbReference type="ARBA" id="ARBA00022679"/>
    </source>
</evidence>
<dbReference type="OrthoDB" id="2015071at2759"/>
<reference evidence="8" key="1">
    <citation type="submission" date="2016-06" db="EMBL/GenBank/DDBJ databases">
        <title>Parallel loss of symbiosis genes in relatives of nitrogen-fixing non-legume Parasponia.</title>
        <authorList>
            <person name="Van Velzen R."/>
            <person name="Holmer R."/>
            <person name="Bu F."/>
            <person name="Rutten L."/>
            <person name="Van Zeijl A."/>
            <person name="Liu W."/>
            <person name="Santuari L."/>
            <person name="Cao Q."/>
            <person name="Sharma T."/>
            <person name="Shen D."/>
            <person name="Roswanjaya Y."/>
            <person name="Wardhani T."/>
            <person name="Kalhor M.S."/>
            <person name="Jansen J."/>
            <person name="Van den Hoogen J."/>
            <person name="Gungor B."/>
            <person name="Hartog M."/>
            <person name="Hontelez J."/>
            <person name="Verver J."/>
            <person name="Yang W.-C."/>
            <person name="Schijlen E."/>
            <person name="Repin R."/>
            <person name="Schilthuizen M."/>
            <person name="Schranz E."/>
            <person name="Heidstra R."/>
            <person name="Miyata K."/>
            <person name="Fedorova E."/>
            <person name="Kohlen W."/>
            <person name="Bisseling T."/>
            <person name="Smit S."/>
            <person name="Geurts R."/>
        </authorList>
    </citation>
    <scope>NUCLEOTIDE SEQUENCE [LARGE SCALE GENOMIC DNA]</scope>
    <source>
        <strain evidence="8">cv. WU1-14</strain>
    </source>
</reference>
<dbReference type="SUPFAM" id="SSF56112">
    <property type="entry name" value="Protein kinase-like (PK-like)"/>
    <property type="match status" value="1"/>
</dbReference>
<dbReference type="GO" id="GO:0004674">
    <property type="term" value="F:protein serine/threonine kinase activity"/>
    <property type="evidence" value="ECO:0007669"/>
    <property type="project" value="UniProtKB-KW"/>
</dbReference>
<comment type="caution">
    <text evidence="7">The sequence shown here is derived from an EMBL/GenBank/DDBJ whole genome shotgun (WGS) entry which is preliminary data.</text>
</comment>
<dbReference type="InterPro" id="IPR000719">
    <property type="entry name" value="Prot_kinase_dom"/>
</dbReference>
<protein>
    <submittedName>
        <fullName evidence="7">Tyrosine-protein kinase</fullName>
    </submittedName>
</protein>
<dbReference type="EMBL" id="JXTB01000212">
    <property type="protein sequence ID" value="PON52997.1"/>
    <property type="molecule type" value="Genomic_DNA"/>
</dbReference>
<dbReference type="PROSITE" id="PS50011">
    <property type="entry name" value="PROTEIN_KINASE_DOM"/>
    <property type="match status" value="1"/>
</dbReference>
<accession>A0A2P5BW18</accession>
<dbReference type="PANTHER" id="PTHR27002">
    <property type="entry name" value="RECEPTOR-LIKE SERINE/THREONINE-PROTEIN KINASE SD1-8"/>
    <property type="match status" value="1"/>
</dbReference>
<dbReference type="InterPro" id="IPR011009">
    <property type="entry name" value="Kinase-like_dom_sf"/>
</dbReference>